<dbReference type="Pfam" id="PF01355">
    <property type="entry name" value="HIPIP"/>
    <property type="match status" value="1"/>
</dbReference>
<feature type="signal peptide" evidence="7">
    <location>
        <begin position="1"/>
        <end position="34"/>
    </location>
</feature>
<dbReference type="InterPro" id="IPR019546">
    <property type="entry name" value="TAT_signal_bac_arc"/>
</dbReference>
<name>A0A7C9KAI2_9PROT</name>
<evidence type="ECO:0000256" key="2">
    <source>
        <dbReference type="ARBA" id="ARBA00022485"/>
    </source>
</evidence>
<dbReference type="GO" id="GO:0046872">
    <property type="term" value="F:metal ion binding"/>
    <property type="evidence" value="ECO:0007669"/>
    <property type="project" value="UniProtKB-KW"/>
</dbReference>
<dbReference type="Proteomes" id="UP000483432">
    <property type="component" value="Unassembled WGS sequence"/>
</dbReference>
<dbReference type="InterPro" id="IPR036369">
    <property type="entry name" value="HIPIP_sf"/>
</dbReference>
<dbReference type="PROSITE" id="PS51318">
    <property type="entry name" value="TAT"/>
    <property type="match status" value="1"/>
</dbReference>
<evidence type="ECO:0000256" key="1">
    <source>
        <dbReference type="ARBA" id="ARBA00022448"/>
    </source>
</evidence>
<reference evidence="9 10" key="1">
    <citation type="submission" date="2019-09" db="EMBL/GenBank/DDBJ databases">
        <title>H2 Metabolism Revealed by Metagenomic Analysis in Subglacial Sediment of East Antarctica.</title>
        <authorList>
            <person name="Yang Z."/>
            <person name="Zhang Y."/>
            <person name="Lv Y."/>
            <person name="Yan W."/>
            <person name="Xiao X."/>
            <person name="Sun B."/>
            <person name="Ma H."/>
        </authorList>
    </citation>
    <scope>NUCLEOTIDE SEQUENCE [LARGE SCALE GENOMIC DNA]</scope>
    <source>
        <strain evidence="9">Bin2_2</strain>
    </source>
</reference>
<keyword evidence="2" id="KW-0004">4Fe-4S</keyword>
<evidence type="ECO:0000256" key="7">
    <source>
        <dbReference type="SAM" id="SignalP"/>
    </source>
</evidence>
<dbReference type="GO" id="GO:0019646">
    <property type="term" value="P:aerobic electron transport chain"/>
    <property type="evidence" value="ECO:0007669"/>
    <property type="project" value="InterPro"/>
</dbReference>
<gene>
    <name evidence="9" type="ORF">GZ085_08720</name>
</gene>
<keyword evidence="7" id="KW-0732">Signal</keyword>
<evidence type="ECO:0000259" key="8">
    <source>
        <dbReference type="PROSITE" id="PS51373"/>
    </source>
</evidence>
<feature type="chain" id="PRO_5028957837" evidence="7">
    <location>
        <begin position="35"/>
        <end position="97"/>
    </location>
</feature>
<comment type="caution">
    <text evidence="9">The sequence shown here is derived from an EMBL/GenBank/DDBJ whole genome shotgun (WGS) entry which is preliminary data.</text>
</comment>
<dbReference type="Gene3D" id="4.10.490.10">
    <property type="entry name" value="High potential iron-sulphur protein"/>
    <property type="match status" value="1"/>
</dbReference>
<dbReference type="InterPro" id="IPR000170">
    <property type="entry name" value="High_potential_FeS_prot"/>
</dbReference>
<evidence type="ECO:0000256" key="4">
    <source>
        <dbReference type="ARBA" id="ARBA00022982"/>
    </source>
</evidence>
<organism evidence="9 10">
    <name type="scientific">Sulfuriferula multivorans</name>
    <dbReference type="NCBI Taxonomy" id="1559896"/>
    <lineage>
        <taxon>Bacteria</taxon>
        <taxon>Pseudomonadati</taxon>
        <taxon>Pseudomonadota</taxon>
        <taxon>Betaproteobacteria</taxon>
        <taxon>Nitrosomonadales</taxon>
        <taxon>Sulfuricellaceae</taxon>
        <taxon>Sulfuriferula</taxon>
    </lineage>
</organism>
<sequence>MKEKLSPSRRQFLKMGSAAIVMIPAVAVSGNVMAATNSQMRTAMKYQDKPNGEKKCATCIQFVPGKTASSAGGCKIFPGDTEISPHGYCVAWAAKPK</sequence>
<dbReference type="PROSITE" id="PS51373">
    <property type="entry name" value="HIPIP"/>
    <property type="match status" value="1"/>
</dbReference>
<dbReference type="GO" id="GO:0051539">
    <property type="term" value="F:4 iron, 4 sulfur cluster binding"/>
    <property type="evidence" value="ECO:0007669"/>
    <property type="project" value="UniProtKB-KW"/>
</dbReference>
<protein>
    <submittedName>
        <fullName evidence="9">Twin-arginine translocation signal domain-containing protein</fullName>
    </submittedName>
</protein>
<keyword evidence="5" id="KW-0408">Iron</keyword>
<dbReference type="AlphaFoldDB" id="A0A7C9KAI2"/>
<evidence type="ECO:0000313" key="10">
    <source>
        <dbReference type="Proteomes" id="UP000483432"/>
    </source>
</evidence>
<keyword evidence="1" id="KW-0813">Transport</keyword>
<evidence type="ECO:0000256" key="6">
    <source>
        <dbReference type="ARBA" id="ARBA00023014"/>
    </source>
</evidence>
<dbReference type="InterPro" id="IPR006311">
    <property type="entry name" value="TAT_signal"/>
</dbReference>
<evidence type="ECO:0000313" key="9">
    <source>
        <dbReference type="EMBL" id="NDP48454.1"/>
    </source>
</evidence>
<keyword evidence="3" id="KW-0479">Metal-binding</keyword>
<proteinExistence type="predicted"/>
<feature type="domain" description="High potential iron-sulfur proteins family profile" evidence="8">
    <location>
        <begin position="27"/>
        <end position="97"/>
    </location>
</feature>
<evidence type="ECO:0000256" key="3">
    <source>
        <dbReference type="ARBA" id="ARBA00022723"/>
    </source>
</evidence>
<keyword evidence="6" id="KW-0411">Iron-sulfur</keyword>
<accession>A0A7C9KAI2</accession>
<evidence type="ECO:0000256" key="5">
    <source>
        <dbReference type="ARBA" id="ARBA00023004"/>
    </source>
</evidence>
<dbReference type="GO" id="GO:0009055">
    <property type="term" value="F:electron transfer activity"/>
    <property type="evidence" value="ECO:0007669"/>
    <property type="project" value="InterPro"/>
</dbReference>
<dbReference type="NCBIfam" id="TIGR01409">
    <property type="entry name" value="TAT_signal_seq"/>
    <property type="match status" value="1"/>
</dbReference>
<keyword evidence="4" id="KW-0249">Electron transport</keyword>
<dbReference type="EMBL" id="JAAFGW010000118">
    <property type="protein sequence ID" value="NDP48454.1"/>
    <property type="molecule type" value="Genomic_DNA"/>
</dbReference>
<dbReference type="SUPFAM" id="SSF57652">
    <property type="entry name" value="HIPIP (high potential iron protein)"/>
    <property type="match status" value="1"/>
</dbReference>